<dbReference type="InterPro" id="IPR011029">
    <property type="entry name" value="DEATH-like_dom_sf"/>
</dbReference>
<keyword evidence="4" id="KW-1185">Reference proteome</keyword>
<dbReference type="CDD" id="cd01671">
    <property type="entry name" value="CARD"/>
    <property type="match status" value="1"/>
</dbReference>
<reference evidence="3" key="3">
    <citation type="submission" date="2023-05" db="EMBL/GenBank/DDBJ databases">
        <authorList>
            <person name="Smith C.H."/>
        </authorList>
    </citation>
    <scope>NUCLEOTIDE SEQUENCE</scope>
    <source>
        <strain evidence="3">CHS0354</strain>
        <tissue evidence="3">Mantle</tissue>
    </source>
</reference>
<feature type="domain" description="CARD" evidence="2">
    <location>
        <begin position="403"/>
        <end position="457"/>
    </location>
</feature>
<dbReference type="Gene3D" id="1.10.533.10">
    <property type="entry name" value="Death Domain, Fas"/>
    <property type="match status" value="1"/>
</dbReference>
<evidence type="ECO:0000313" key="4">
    <source>
        <dbReference type="Proteomes" id="UP001195483"/>
    </source>
</evidence>
<dbReference type="AlphaFoldDB" id="A0AAE0W445"/>
<evidence type="ECO:0000259" key="2">
    <source>
        <dbReference type="PROSITE" id="PS50209"/>
    </source>
</evidence>
<dbReference type="Pfam" id="PF00619">
    <property type="entry name" value="CARD"/>
    <property type="match status" value="1"/>
</dbReference>
<dbReference type="InterPro" id="IPR001315">
    <property type="entry name" value="CARD"/>
</dbReference>
<proteinExistence type="predicted"/>
<protein>
    <recommendedName>
        <fullName evidence="2">CARD domain-containing protein</fullName>
    </recommendedName>
</protein>
<accession>A0AAE0W445</accession>
<evidence type="ECO:0000256" key="1">
    <source>
        <dbReference type="SAM" id="MobiDB-lite"/>
    </source>
</evidence>
<sequence length="483" mass="53925">MAGKAVYSLGFHEIVGENVQVTKDTATWSPVTNGSFAFCKQSLGVGMPVTLEMAGSGQIILGFITEDPQKFASRTLSKLQDIPEFILINDVNVHKRTCSIVANLEPGEEGVVTKYKDKKYKKNIRSGTKIWLTVYIKFGDIKVTLSSEASPNNCPLFSEVIGMNLQFEGGKNEIKTNYHNPAAICFGKVPLKNHERMSLICEPLSNGSADVERLRFHLKIYITDTHPRELYRLEKHLFSVTAIKTSEMGWLSSVTMEKKDSYGKVYIERTTDSIIFINATSKKSSKHIDTHPKTDLWVAFELFRVSVRQVEVEAVFTDTVDGGYLQQSPSSSSLKGQSESKYLGEGIPPGQHQNLTRSMSSYVVVSGNKTDTPGEVAAIEQDVSLQQKPSSPTEEKVQFQPSYKSHFAKLVKDLFAMPLCDCLLSLDVITKSDYDTVRSKNTNDEQNRELLFLLCKRPVSKLHIIKALTESGNDHLIPMFCPD</sequence>
<organism evidence="3 4">
    <name type="scientific">Potamilus streckersoni</name>
    <dbReference type="NCBI Taxonomy" id="2493646"/>
    <lineage>
        <taxon>Eukaryota</taxon>
        <taxon>Metazoa</taxon>
        <taxon>Spiralia</taxon>
        <taxon>Lophotrochozoa</taxon>
        <taxon>Mollusca</taxon>
        <taxon>Bivalvia</taxon>
        <taxon>Autobranchia</taxon>
        <taxon>Heteroconchia</taxon>
        <taxon>Palaeoheterodonta</taxon>
        <taxon>Unionida</taxon>
        <taxon>Unionoidea</taxon>
        <taxon>Unionidae</taxon>
        <taxon>Ambleminae</taxon>
        <taxon>Lampsilini</taxon>
        <taxon>Potamilus</taxon>
    </lineage>
</organism>
<dbReference type="Proteomes" id="UP001195483">
    <property type="component" value="Unassembled WGS sequence"/>
</dbReference>
<dbReference type="SUPFAM" id="SSF47986">
    <property type="entry name" value="DEATH domain"/>
    <property type="match status" value="1"/>
</dbReference>
<feature type="region of interest" description="Disordered" evidence="1">
    <location>
        <begin position="327"/>
        <end position="350"/>
    </location>
</feature>
<dbReference type="EMBL" id="JAEAOA010002176">
    <property type="protein sequence ID" value="KAK3599792.1"/>
    <property type="molecule type" value="Genomic_DNA"/>
</dbReference>
<gene>
    <name evidence="3" type="ORF">CHS0354_037279</name>
</gene>
<reference evidence="3" key="1">
    <citation type="journal article" date="2021" name="Genome Biol. Evol.">
        <title>A High-Quality Reference Genome for a Parasitic Bivalve with Doubly Uniparental Inheritance (Bivalvia: Unionida).</title>
        <authorList>
            <person name="Smith C.H."/>
        </authorList>
    </citation>
    <scope>NUCLEOTIDE SEQUENCE</scope>
    <source>
        <strain evidence="3">CHS0354</strain>
    </source>
</reference>
<name>A0AAE0W445_9BIVA</name>
<comment type="caution">
    <text evidence="3">The sequence shown here is derived from an EMBL/GenBank/DDBJ whole genome shotgun (WGS) entry which is preliminary data.</text>
</comment>
<dbReference type="PROSITE" id="PS50209">
    <property type="entry name" value="CARD"/>
    <property type="match status" value="1"/>
</dbReference>
<evidence type="ECO:0000313" key="3">
    <source>
        <dbReference type="EMBL" id="KAK3599792.1"/>
    </source>
</evidence>
<dbReference type="GO" id="GO:0042981">
    <property type="term" value="P:regulation of apoptotic process"/>
    <property type="evidence" value="ECO:0007669"/>
    <property type="project" value="InterPro"/>
</dbReference>
<reference evidence="3" key="2">
    <citation type="journal article" date="2021" name="Genome Biol. Evol.">
        <title>Developing a high-quality reference genome for a parasitic bivalve with doubly uniparental inheritance (Bivalvia: Unionida).</title>
        <authorList>
            <person name="Smith C.H."/>
        </authorList>
    </citation>
    <scope>NUCLEOTIDE SEQUENCE</scope>
    <source>
        <strain evidence="3">CHS0354</strain>
        <tissue evidence="3">Mantle</tissue>
    </source>
</reference>
<feature type="compositionally biased region" description="Low complexity" evidence="1">
    <location>
        <begin position="327"/>
        <end position="341"/>
    </location>
</feature>